<proteinExistence type="predicted"/>
<dbReference type="EMBL" id="KB446557">
    <property type="protein sequence ID" value="EME84038.1"/>
    <property type="molecule type" value="Genomic_DNA"/>
</dbReference>
<accession>M3B3S1</accession>
<dbReference type="Proteomes" id="UP000016932">
    <property type="component" value="Unassembled WGS sequence"/>
</dbReference>
<evidence type="ECO:0000313" key="2">
    <source>
        <dbReference type="Proteomes" id="UP000016932"/>
    </source>
</evidence>
<evidence type="ECO:0000313" key="1">
    <source>
        <dbReference type="EMBL" id="EME84038.1"/>
    </source>
</evidence>
<organism evidence="1 2">
    <name type="scientific">Pseudocercospora fijiensis (strain CIRAD86)</name>
    <name type="common">Black leaf streak disease fungus</name>
    <name type="synonym">Mycosphaerella fijiensis</name>
    <dbReference type="NCBI Taxonomy" id="383855"/>
    <lineage>
        <taxon>Eukaryota</taxon>
        <taxon>Fungi</taxon>
        <taxon>Dikarya</taxon>
        <taxon>Ascomycota</taxon>
        <taxon>Pezizomycotina</taxon>
        <taxon>Dothideomycetes</taxon>
        <taxon>Dothideomycetidae</taxon>
        <taxon>Mycosphaerellales</taxon>
        <taxon>Mycosphaerellaceae</taxon>
        <taxon>Pseudocercospora</taxon>
    </lineage>
</organism>
<reference evidence="1 2" key="1">
    <citation type="journal article" date="2012" name="PLoS Pathog.">
        <title>Diverse lifestyles and strategies of plant pathogenesis encoded in the genomes of eighteen Dothideomycetes fungi.</title>
        <authorList>
            <person name="Ohm R.A."/>
            <person name="Feau N."/>
            <person name="Henrissat B."/>
            <person name="Schoch C.L."/>
            <person name="Horwitz B.A."/>
            <person name="Barry K.W."/>
            <person name="Condon B.J."/>
            <person name="Copeland A.C."/>
            <person name="Dhillon B."/>
            <person name="Glaser F."/>
            <person name="Hesse C.N."/>
            <person name="Kosti I."/>
            <person name="LaButti K."/>
            <person name="Lindquist E.A."/>
            <person name="Lucas S."/>
            <person name="Salamov A.A."/>
            <person name="Bradshaw R.E."/>
            <person name="Ciuffetti L."/>
            <person name="Hamelin R.C."/>
            <person name="Kema G.H.J."/>
            <person name="Lawrence C."/>
            <person name="Scott J.A."/>
            <person name="Spatafora J.W."/>
            <person name="Turgeon B.G."/>
            <person name="de Wit P.J.G.M."/>
            <person name="Zhong S."/>
            <person name="Goodwin S.B."/>
            <person name="Grigoriev I.V."/>
        </authorList>
    </citation>
    <scope>NUCLEOTIDE SEQUENCE [LARGE SCALE GENOMIC DNA]</scope>
    <source>
        <strain evidence="1 2">CIRAD86</strain>
    </source>
</reference>
<dbReference type="VEuPathDB" id="FungiDB:MYCFIDRAFT_173102"/>
<dbReference type="AlphaFoldDB" id="M3B3S1"/>
<gene>
    <name evidence="1" type="ORF">MYCFIDRAFT_173102</name>
</gene>
<dbReference type="HOGENOM" id="CLU_1611495_0_0_1"/>
<keyword evidence="2" id="KW-1185">Reference proteome</keyword>
<name>M3B3S1_PSEFD</name>
<dbReference type="KEGG" id="pfj:MYCFIDRAFT_173102"/>
<dbReference type="GeneID" id="19332918"/>
<sequence>MRMMIRLSIDMQVVTLGENNERLSETLMGFRILYTTGLELHSLSDDHDRHDWFGIVSAATILTAEHGIPGGQGRLRQVDGKKVRSAKPPSEILTDKRAYRSTPSLTQPSHEDALVLFWNYHQPLAAIITVESHALTAKKAACHVQYTRLQKGHEQSVIYLHLVAP</sequence>
<protein>
    <submittedName>
        <fullName evidence="1">Uncharacterized protein</fullName>
    </submittedName>
</protein>
<dbReference type="RefSeq" id="XP_007924662.1">
    <property type="nucleotide sequence ID" value="XM_007926471.1"/>
</dbReference>